<dbReference type="InterPro" id="IPR036868">
    <property type="entry name" value="TusA-like_sf"/>
</dbReference>
<dbReference type="AlphaFoldDB" id="A0A0S7WP52"/>
<dbReference type="PROSITE" id="PS01148">
    <property type="entry name" value="UPF0033"/>
    <property type="match status" value="1"/>
</dbReference>
<organism evidence="3 4">
    <name type="scientific">candidate division TA06 bacterium DG_24</name>
    <dbReference type="NCBI Taxonomy" id="1703770"/>
    <lineage>
        <taxon>Bacteria</taxon>
        <taxon>Bacteria division TA06</taxon>
    </lineage>
</organism>
<dbReference type="EMBL" id="LIZS01000086">
    <property type="protein sequence ID" value="KPJ51950.1"/>
    <property type="molecule type" value="Genomic_DNA"/>
</dbReference>
<comment type="similarity">
    <text evidence="1">Belongs to the sulfur carrier protein TusA family.</text>
</comment>
<evidence type="ECO:0000313" key="3">
    <source>
        <dbReference type="EMBL" id="KPJ51950.1"/>
    </source>
</evidence>
<sequence>MTVEQLQVLEPEKTVDARGTACPGPLLEAKRAVTQVAKGGLVELLSSDQSSNRDIPLWAQKAGHEYLGTVEEAGFCRIYVRRAQ</sequence>
<dbReference type="CDD" id="cd00291">
    <property type="entry name" value="SirA_YedF_YeeD"/>
    <property type="match status" value="1"/>
</dbReference>
<evidence type="ECO:0000259" key="2">
    <source>
        <dbReference type="PROSITE" id="PS01148"/>
    </source>
</evidence>
<evidence type="ECO:0000313" key="4">
    <source>
        <dbReference type="Proteomes" id="UP000052008"/>
    </source>
</evidence>
<protein>
    <submittedName>
        <fullName evidence="3">SirA family protein</fullName>
    </submittedName>
</protein>
<feature type="domain" description="UPF0033" evidence="2">
    <location>
        <begin position="15"/>
        <end position="39"/>
    </location>
</feature>
<dbReference type="Gene3D" id="3.30.110.40">
    <property type="entry name" value="TusA-like domain"/>
    <property type="match status" value="1"/>
</dbReference>
<dbReference type="Proteomes" id="UP000052008">
    <property type="component" value="Unassembled WGS sequence"/>
</dbReference>
<dbReference type="STRING" id="1703770.AMJ39_08960"/>
<reference evidence="3 4" key="1">
    <citation type="journal article" date="2015" name="Microbiome">
        <title>Genomic resolution of linkages in carbon, nitrogen, and sulfur cycling among widespread estuary sediment bacteria.</title>
        <authorList>
            <person name="Baker B.J."/>
            <person name="Lazar C.S."/>
            <person name="Teske A.P."/>
            <person name="Dick G.J."/>
        </authorList>
    </citation>
    <scope>NUCLEOTIDE SEQUENCE [LARGE SCALE GENOMIC DNA]</scope>
    <source>
        <strain evidence="3">DG_24</strain>
    </source>
</reference>
<comment type="caution">
    <text evidence="3">The sequence shown here is derived from an EMBL/GenBank/DDBJ whole genome shotgun (WGS) entry which is preliminary data.</text>
</comment>
<dbReference type="PANTHER" id="PTHR33279">
    <property type="entry name" value="SULFUR CARRIER PROTEIN YEDF-RELATED"/>
    <property type="match status" value="1"/>
</dbReference>
<gene>
    <name evidence="3" type="ORF">AMJ39_08960</name>
</gene>
<dbReference type="Pfam" id="PF01206">
    <property type="entry name" value="TusA"/>
    <property type="match status" value="1"/>
</dbReference>
<dbReference type="PANTHER" id="PTHR33279:SF2">
    <property type="entry name" value="SULFUR CARRIER PROTEIN TUSA"/>
    <property type="match status" value="1"/>
</dbReference>
<dbReference type="InterPro" id="IPR001455">
    <property type="entry name" value="TusA-like"/>
</dbReference>
<name>A0A0S7WP52_UNCT6</name>
<accession>A0A0S7WP52</accession>
<evidence type="ECO:0000256" key="1">
    <source>
        <dbReference type="ARBA" id="ARBA00008984"/>
    </source>
</evidence>
<dbReference type="SUPFAM" id="SSF64307">
    <property type="entry name" value="SirA-like"/>
    <property type="match status" value="1"/>
</dbReference>
<proteinExistence type="inferred from homology"/>